<dbReference type="InterPro" id="IPR011604">
    <property type="entry name" value="PDDEXK-like_dom_sf"/>
</dbReference>
<dbReference type="AlphaFoldDB" id="A0A0S6VVD3"/>
<accession>A0A0S6VVD3</accession>
<dbReference type="Gene3D" id="3.90.320.10">
    <property type="match status" value="1"/>
</dbReference>
<evidence type="ECO:0000313" key="3">
    <source>
        <dbReference type="Proteomes" id="UP000030700"/>
    </source>
</evidence>
<gene>
    <name evidence="2" type="ORF">U14_00452</name>
</gene>
<dbReference type="SUPFAM" id="SSF52980">
    <property type="entry name" value="Restriction endonuclease-like"/>
    <property type="match status" value="1"/>
</dbReference>
<dbReference type="EMBL" id="DF820455">
    <property type="protein sequence ID" value="GAK49233.1"/>
    <property type="molecule type" value="Genomic_DNA"/>
</dbReference>
<evidence type="ECO:0000313" key="2">
    <source>
        <dbReference type="EMBL" id="GAK49233.1"/>
    </source>
</evidence>
<organism evidence="2">
    <name type="scientific">Candidatus Moduliflexus flocculans</name>
    <dbReference type="NCBI Taxonomy" id="1499966"/>
    <lineage>
        <taxon>Bacteria</taxon>
        <taxon>Candidatus Moduliflexota</taxon>
        <taxon>Candidatus Moduliflexia</taxon>
        <taxon>Candidatus Moduliflexales</taxon>
        <taxon>Candidatus Moduliflexaceae</taxon>
    </lineage>
</organism>
<feature type="domain" description="PD-(D/E)XK endonuclease-like" evidence="1">
    <location>
        <begin position="2"/>
        <end position="154"/>
    </location>
</feature>
<dbReference type="InterPro" id="IPR038726">
    <property type="entry name" value="PDDEXK_AddAB-type"/>
</dbReference>
<sequence length="167" mass="18850">MKLMGKIDRIDAEAGNDGEARTKAILVDYKSGSVPSMTEMKRGLHFQMPLYLLALRDLLGDRFEVIGSAYYQVKSPHEIGLKSLLITKEDLRRFSGATAKNLFESPDELLAFLCEYANRAAQIHAQIQHGEFPPTTLGETAAKCEWCDYRRICRVDHQRMANIVSDV</sequence>
<dbReference type="STRING" id="1499966.U14_00452"/>
<reference evidence="2" key="1">
    <citation type="journal article" date="2015" name="PeerJ">
        <title>First genomic representation of candidate bacterial phylum KSB3 points to enhanced environmental sensing as a trigger of wastewater bulking.</title>
        <authorList>
            <person name="Sekiguchi Y."/>
            <person name="Ohashi A."/>
            <person name="Parks D.H."/>
            <person name="Yamauchi T."/>
            <person name="Tyson G.W."/>
            <person name="Hugenholtz P."/>
        </authorList>
    </citation>
    <scope>NUCLEOTIDE SEQUENCE [LARGE SCALE GENOMIC DNA]</scope>
</reference>
<evidence type="ECO:0000259" key="1">
    <source>
        <dbReference type="Pfam" id="PF12705"/>
    </source>
</evidence>
<dbReference type="InterPro" id="IPR011335">
    <property type="entry name" value="Restrct_endonuc-II-like"/>
</dbReference>
<protein>
    <submittedName>
        <fullName evidence="2">Nuclease subunit B homolog</fullName>
    </submittedName>
</protein>
<keyword evidence="3" id="KW-1185">Reference proteome</keyword>
<name>A0A0S6VVD3_9BACT</name>
<proteinExistence type="predicted"/>
<dbReference type="Pfam" id="PF12705">
    <property type="entry name" value="PDDEXK_1"/>
    <property type="match status" value="1"/>
</dbReference>
<dbReference type="Proteomes" id="UP000030700">
    <property type="component" value="Unassembled WGS sequence"/>
</dbReference>
<dbReference type="HOGENOM" id="CLU_1591353_0_0_0"/>